<organism evidence="1 2">
    <name type="scientific">Leptospira weilii str. 2006001853</name>
    <dbReference type="NCBI Taxonomy" id="1001589"/>
    <lineage>
        <taxon>Bacteria</taxon>
        <taxon>Pseudomonadati</taxon>
        <taxon>Spirochaetota</taxon>
        <taxon>Spirochaetia</taxon>
        <taxon>Leptospirales</taxon>
        <taxon>Leptospiraceae</taxon>
        <taxon>Leptospira</taxon>
    </lineage>
</organism>
<reference evidence="1 2" key="1">
    <citation type="submission" date="2012-10" db="EMBL/GenBank/DDBJ databases">
        <authorList>
            <person name="Harkins D.M."/>
            <person name="Durkin A.S."/>
            <person name="Brinkac L.M."/>
            <person name="Haft D.H."/>
            <person name="Selengut J.D."/>
            <person name="Sanka R."/>
            <person name="DePew J."/>
            <person name="Purushe J."/>
            <person name="Whelen A.C."/>
            <person name="Vinetz J.M."/>
            <person name="Sutton G.G."/>
            <person name="Nierman W.C."/>
            <person name="Fouts D.E."/>
        </authorList>
    </citation>
    <scope>NUCLEOTIDE SEQUENCE [LARGE SCALE GENOMIC DNA]</scope>
    <source>
        <strain evidence="1 2">2006001853</strain>
    </source>
</reference>
<protein>
    <submittedName>
        <fullName evidence="1">Uncharacterized protein</fullName>
    </submittedName>
</protein>
<name>A0A828Z7S5_9LEPT</name>
<dbReference type="Proteomes" id="UP000001338">
    <property type="component" value="Unassembled WGS sequence"/>
</dbReference>
<dbReference type="AlphaFoldDB" id="A0A828Z7S5"/>
<evidence type="ECO:0000313" key="2">
    <source>
        <dbReference type="Proteomes" id="UP000001338"/>
    </source>
</evidence>
<comment type="caution">
    <text evidence="1">The sequence shown here is derived from an EMBL/GenBank/DDBJ whole genome shotgun (WGS) entry which is preliminary data.</text>
</comment>
<sequence length="57" mass="6906">MSNIPSPDQYFWFKSSIYIKRQEFNKLSILRGILFRIFHLSAFKSLKSFSNRIPIFF</sequence>
<proteinExistence type="predicted"/>
<evidence type="ECO:0000313" key="1">
    <source>
        <dbReference type="EMBL" id="EKR65743.1"/>
    </source>
</evidence>
<accession>A0A828Z7S5</accession>
<gene>
    <name evidence="1" type="ORF">LEP1GSC036_4692</name>
</gene>
<dbReference type="EMBL" id="AFLV02000014">
    <property type="protein sequence ID" value="EKR65743.1"/>
    <property type="molecule type" value="Genomic_DNA"/>
</dbReference>